<sequence length="937" mass="105979">MVKKSEKILLKLFCVVCCTAFAIVAGSGDQQETTAENASGQNKLNVTEKIGRLDGVTLIFDKFATDLSDSSVIQFHPDVICIVISQGMRTLNPNIFKWWENLTTIFLNDNFLTAVPKEALSGQPSLTFLSITNNRLETLGDEFASLQQLETLHLDRNYINALHPNTFASLRELQDLLLSENRLTSLDALILPTENQLQHLDVSHNFIKHLNESTFIRLGGLKELRLASNIIETLHDNTFAELHALQQLDLSDNFLKTLSQKLFTANGKLLELSLENNLIETLPVDVFSGLQSLWHLNLRNNRLTSLDEDIFRYQPFSTQIVLDGNRISRFEPCFLHTRDVELKNNRLTILSKSSFDTNDTWVEFLTLNGNEIATIDESFFETLPRLKSIKLDRNRIAELLPMLFHKNQELERVFLPHNRLSVLRTDTFSGLPKLEHVDLSYNELSVIEDAVFHQSPVKYLNLNDNQLKTIDAWAFAGTKLLQLFVDFNAIDSLNSAGTVLDGLEALSAISNQIESWQEFCTSNFTHLRDIKLANNSISLIEGDCLGHPGSNNRSDMDPVNIDVSYNKLSTVPMLDGRIRSLDLSGNNASDLGDGNEFRSYQDTGTLKLLNTSLRMVRSVSFTFLPNLTDLQISSSVLELIEEDAFHALKLQQLVISDSSMQTLPPLLLQEQTSLDTVSLAKNKITHLSSTFFVDCRMLTDINLSQNRLATVDHLWFQGLEMLRAINLAANVITQLPPNLFSVEQSLMTLSLAGNALRTISDADFLAKVPLYELDLSNNNLEDIDILQRNDFIALLYVTGNRLERLPVRPNYRMLKANSNRITSLRWESNSKFNLAYLNLANNRLDQLDHDIFNISTITELNVSGNRLDTFPFELVYKLNWLKSLNVSRNNIRTLPLKDSVERFKVESLDLSENPLVEQPETFLDTCVVNNLILAAGK</sequence>
<feature type="signal peptide" evidence="3">
    <location>
        <begin position="1"/>
        <end position="20"/>
    </location>
</feature>
<keyword evidence="1" id="KW-0433">Leucine-rich repeat</keyword>
<evidence type="ECO:0000256" key="1">
    <source>
        <dbReference type="ARBA" id="ARBA00022614"/>
    </source>
</evidence>
<accession>A0A182RD45</accession>
<dbReference type="SMART" id="SM00369">
    <property type="entry name" value="LRR_TYP"/>
    <property type="match status" value="21"/>
</dbReference>
<proteinExistence type="predicted"/>
<reference evidence="4" key="1">
    <citation type="submission" date="2020-05" db="UniProtKB">
        <authorList>
            <consortium name="EnsemblMetazoa"/>
        </authorList>
    </citation>
    <scope>IDENTIFICATION</scope>
    <source>
        <strain evidence="4">FUMOZ</strain>
    </source>
</reference>
<dbReference type="InterPro" id="IPR001611">
    <property type="entry name" value="Leu-rich_rpt"/>
</dbReference>
<evidence type="ECO:0000313" key="4">
    <source>
        <dbReference type="EnsemblMetazoa" id="AFUN004114-PA"/>
    </source>
</evidence>
<dbReference type="EnsemblMetazoa" id="AFUN004114-RA">
    <property type="protein sequence ID" value="AFUN004114-PA"/>
    <property type="gene ID" value="AFUN004114"/>
</dbReference>
<dbReference type="PANTHER" id="PTHR45712:SF22">
    <property type="entry name" value="INSULIN-LIKE GROWTH FACTOR-BINDING PROTEIN COMPLEX ACID LABILE SUBUNIT"/>
    <property type="match status" value="1"/>
</dbReference>
<organism evidence="4">
    <name type="scientific">Anopheles funestus</name>
    <name type="common">African malaria mosquito</name>
    <dbReference type="NCBI Taxonomy" id="62324"/>
    <lineage>
        <taxon>Eukaryota</taxon>
        <taxon>Metazoa</taxon>
        <taxon>Ecdysozoa</taxon>
        <taxon>Arthropoda</taxon>
        <taxon>Hexapoda</taxon>
        <taxon>Insecta</taxon>
        <taxon>Pterygota</taxon>
        <taxon>Neoptera</taxon>
        <taxon>Endopterygota</taxon>
        <taxon>Diptera</taxon>
        <taxon>Nematocera</taxon>
        <taxon>Culicoidea</taxon>
        <taxon>Culicidae</taxon>
        <taxon>Anophelinae</taxon>
        <taxon>Anopheles</taxon>
    </lineage>
</organism>
<dbReference type="VEuPathDB" id="VectorBase:AFUN2_002854"/>
<keyword evidence="2" id="KW-0677">Repeat</keyword>
<dbReference type="SUPFAM" id="SSF52058">
    <property type="entry name" value="L domain-like"/>
    <property type="match status" value="3"/>
</dbReference>
<feature type="chain" id="PRO_5021197004" evidence="3">
    <location>
        <begin position="21"/>
        <end position="937"/>
    </location>
</feature>
<dbReference type="InterPro" id="IPR050333">
    <property type="entry name" value="SLRP"/>
</dbReference>
<dbReference type="VEuPathDB" id="VectorBase:AFUN004114"/>
<dbReference type="AlphaFoldDB" id="A0A182RD45"/>
<dbReference type="FunFam" id="3.80.10.10:FF:001164">
    <property type="entry name" value="GH01279p"/>
    <property type="match status" value="1"/>
</dbReference>
<dbReference type="STRING" id="62324.A0A182RD45"/>
<dbReference type="SMART" id="SM00364">
    <property type="entry name" value="LRR_BAC"/>
    <property type="match status" value="9"/>
</dbReference>
<dbReference type="InterPro" id="IPR032675">
    <property type="entry name" value="LRR_dom_sf"/>
</dbReference>
<dbReference type="Pfam" id="PF13855">
    <property type="entry name" value="LRR_8"/>
    <property type="match status" value="4"/>
</dbReference>
<evidence type="ECO:0000256" key="3">
    <source>
        <dbReference type="SAM" id="SignalP"/>
    </source>
</evidence>
<dbReference type="PROSITE" id="PS51450">
    <property type="entry name" value="LRR"/>
    <property type="match status" value="7"/>
</dbReference>
<dbReference type="Gene3D" id="3.80.10.10">
    <property type="entry name" value="Ribonuclease Inhibitor"/>
    <property type="match status" value="5"/>
</dbReference>
<keyword evidence="3" id="KW-0732">Signal</keyword>
<dbReference type="PANTHER" id="PTHR45712">
    <property type="entry name" value="AGAP008170-PA"/>
    <property type="match status" value="1"/>
</dbReference>
<name>A0A182RD45_ANOFN</name>
<evidence type="ECO:0000256" key="2">
    <source>
        <dbReference type="ARBA" id="ARBA00022737"/>
    </source>
</evidence>
<dbReference type="InterPro" id="IPR003591">
    <property type="entry name" value="Leu-rich_rpt_typical-subtyp"/>
</dbReference>
<protein>
    <submittedName>
        <fullName evidence="4">Uncharacterized protein</fullName>
    </submittedName>
</protein>